<sequence length="379" mass="43893">MSDSEGEFHSTQTVTSIDHDIYDCLKLKVGSLDRQTFEKNLLDIYKGNENEMKNVRNSLYDYARYKCSDMPEGSLSNRVQRNNGRSVAQKYASDIYLLFHYIDGSVSAQMLQQEVMSSHRRRVDRLNSTINETFVNESNEDESVMSRDTLKNMIEMKQLIQNNNKFITAQFEKLEKRQEVEIKSLKQQLTTKEREIASLNSEVQSCRDREIELSAENKLLRQEVNSFKLELEHQSSLRANKKDNDKKFRSLESKIQNICNRLKSNENKAPTVEELTVVENNENDNYAPNLQNESSNSDRGSCENREENEENDVSSISNDKQHNYESPETDEGQNDSSRNVLYSDIARTSSSITRQQNMRHGTVEKSYDVSNNEDVILRA</sequence>
<reference evidence="3" key="1">
    <citation type="submission" date="2019-08" db="EMBL/GenBank/DDBJ databases">
        <title>The improved chromosome-level genome for the pearl oyster Pinctada fucata martensii using PacBio sequencing and Hi-C.</title>
        <authorList>
            <person name="Zheng Z."/>
        </authorList>
    </citation>
    <scope>NUCLEOTIDE SEQUENCE</scope>
    <source>
        <strain evidence="3">ZZ-2019</strain>
        <tissue evidence="3">Adductor muscle</tissue>
    </source>
</reference>
<gene>
    <name evidence="3" type="ORF">FSP39_016758</name>
</gene>
<protein>
    <submittedName>
        <fullName evidence="3">Uncharacterized protein</fullName>
    </submittedName>
</protein>
<keyword evidence="1" id="KW-0175">Coiled coil</keyword>
<comment type="caution">
    <text evidence="3">The sequence shown here is derived from an EMBL/GenBank/DDBJ whole genome shotgun (WGS) entry which is preliminary data.</text>
</comment>
<dbReference type="EMBL" id="VSWD01000009">
    <property type="protein sequence ID" value="KAK3093526.1"/>
    <property type="molecule type" value="Genomic_DNA"/>
</dbReference>
<feature type="compositionally biased region" description="Polar residues" evidence="2">
    <location>
        <begin position="286"/>
        <end position="299"/>
    </location>
</feature>
<dbReference type="Proteomes" id="UP001186944">
    <property type="component" value="Unassembled WGS sequence"/>
</dbReference>
<accession>A0AA88XW07</accession>
<organism evidence="3 4">
    <name type="scientific">Pinctada imbricata</name>
    <name type="common">Atlantic pearl-oyster</name>
    <name type="synonym">Pinctada martensii</name>
    <dbReference type="NCBI Taxonomy" id="66713"/>
    <lineage>
        <taxon>Eukaryota</taxon>
        <taxon>Metazoa</taxon>
        <taxon>Spiralia</taxon>
        <taxon>Lophotrochozoa</taxon>
        <taxon>Mollusca</taxon>
        <taxon>Bivalvia</taxon>
        <taxon>Autobranchia</taxon>
        <taxon>Pteriomorphia</taxon>
        <taxon>Pterioida</taxon>
        <taxon>Pterioidea</taxon>
        <taxon>Pteriidae</taxon>
        <taxon>Pinctada</taxon>
    </lineage>
</organism>
<proteinExistence type="predicted"/>
<evidence type="ECO:0000313" key="4">
    <source>
        <dbReference type="Proteomes" id="UP001186944"/>
    </source>
</evidence>
<evidence type="ECO:0000256" key="2">
    <source>
        <dbReference type="SAM" id="MobiDB-lite"/>
    </source>
</evidence>
<feature type="coiled-coil region" evidence="1">
    <location>
        <begin position="157"/>
        <end position="209"/>
    </location>
</feature>
<keyword evidence="4" id="KW-1185">Reference proteome</keyword>
<evidence type="ECO:0000256" key="1">
    <source>
        <dbReference type="SAM" id="Coils"/>
    </source>
</evidence>
<name>A0AA88XW07_PINIB</name>
<dbReference type="AlphaFoldDB" id="A0AA88XW07"/>
<feature type="region of interest" description="Disordered" evidence="2">
    <location>
        <begin position="278"/>
        <end position="338"/>
    </location>
</feature>
<evidence type="ECO:0000313" key="3">
    <source>
        <dbReference type="EMBL" id="KAK3093526.1"/>
    </source>
</evidence>